<feature type="region of interest" description="Disordered" evidence="3">
    <location>
        <begin position="492"/>
        <end position="515"/>
    </location>
</feature>
<dbReference type="Proteomes" id="UP001176940">
    <property type="component" value="Unassembled WGS sequence"/>
</dbReference>
<feature type="compositionally biased region" description="Low complexity" evidence="3">
    <location>
        <begin position="78"/>
        <end position="89"/>
    </location>
</feature>
<proteinExistence type="predicted"/>
<accession>A0ABN9LFM5</accession>
<keyword evidence="5" id="KW-1185">Reference proteome</keyword>
<feature type="region of interest" description="Disordered" evidence="3">
    <location>
        <begin position="441"/>
        <end position="475"/>
    </location>
</feature>
<protein>
    <submittedName>
        <fullName evidence="4">Uncharacterized protein</fullName>
    </submittedName>
</protein>
<sequence>MRPPFWNMAAPGEEDGRTPPGSFPTPATKISPKEEERKDESPASWRLGLRKTGSYGALSEITASKEGQKERDFTGVMRSASSPRLSSSLDNKEKEKDARSTRLAYVAPSIPRRLASTSDIEEKENRESSIGLSRLGGSYARRRWDDDLKKNSSVNEILNSSYQGSDTDNDPDRCSVAVWSLESCHTDRSPATNDAGNQGKHRPSVLQRCALHSSCTGCVSTAAGKQSGDVTALLTGAHSQYRRRAEHSAGGQTAVGNGSFGRRHDDHISSSIPSTTSGSTPTITSSGLTRSLSSTFSTSRSTIGSSGLSSRSYLTPVRDEESESQRKARSRQARQSRRSTQPFPLLATLRSQECIAAMTGHDVAVSRDRYIITGYCRKALLGTKRRDKHRVNIGLLSAALHLVTRCLPWLPCDFGIVEDSFNDAEVFPRIGVTLTDLQEAEKTIGRSRPTQTKDQESEEKQDKEKQEEKKEAEIKNDDYRYRFSRSVEERYRPSSTSTSAVSSSAPSLSSSTSSLYSSSLLNRPSSLTGLSSSYSNLSRFSSKEPEREALAIRMRSSVDIKGIHIADRVDTIGLYADDMVVFMDQTEDTLPKVITMIDKFRSAGERGLSSHTHLLLVRSLLIRRLQLLPVVSSHVVPLIAVMNMDPTPLP</sequence>
<feature type="compositionally biased region" description="Basic residues" evidence="3">
    <location>
        <begin position="327"/>
        <end position="337"/>
    </location>
</feature>
<dbReference type="EMBL" id="CAUEEQ010015100">
    <property type="protein sequence ID" value="CAJ0938813.1"/>
    <property type="molecule type" value="Genomic_DNA"/>
</dbReference>
<dbReference type="PANTHER" id="PTHR24179">
    <property type="entry name" value="PROTEIN PHOSPHATASE 1 REGULATORY SUBUNIT 12"/>
    <property type="match status" value="1"/>
</dbReference>
<keyword evidence="1" id="KW-0677">Repeat</keyword>
<feature type="compositionally biased region" description="Low complexity" evidence="3">
    <location>
        <begin position="494"/>
        <end position="515"/>
    </location>
</feature>
<evidence type="ECO:0000313" key="4">
    <source>
        <dbReference type="EMBL" id="CAJ0938813.1"/>
    </source>
</evidence>
<feature type="compositionally biased region" description="Basic and acidic residues" evidence="3">
    <location>
        <begin position="317"/>
        <end position="326"/>
    </location>
</feature>
<dbReference type="PANTHER" id="PTHR24179:SF20">
    <property type="entry name" value="PROTEIN PHOSPHATASE 1 REGULATORY SUBUNIT 12A"/>
    <property type="match status" value="1"/>
</dbReference>
<comment type="caution">
    <text evidence="4">The sequence shown here is derived from an EMBL/GenBank/DDBJ whole genome shotgun (WGS) entry which is preliminary data.</text>
</comment>
<feature type="region of interest" description="Disordered" evidence="3">
    <location>
        <begin position="241"/>
        <end position="342"/>
    </location>
</feature>
<gene>
    <name evidence="4" type="ORF">RIMI_LOCUS7832040</name>
</gene>
<organism evidence="4 5">
    <name type="scientific">Ranitomeya imitator</name>
    <name type="common">mimic poison frog</name>
    <dbReference type="NCBI Taxonomy" id="111125"/>
    <lineage>
        <taxon>Eukaryota</taxon>
        <taxon>Metazoa</taxon>
        <taxon>Chordata</taxon>
        <taxon>Craniata</taxon>
        <taxon>Vertebrata</taxon>
        <taxon>Euteleostomi</taxon>
        <taxon>Amphibia</taxon>
        <taxon>Batrachia</taxon>
        <taxon>Anura</taxon>
        <taxon>Neobatrachia</taxon>
        <taxon>Hyloidea</taxon>
        <taxon>Dendrobatidae</taxon>
        <taxon>Dendrobatinae</taxon>
        <taxon>Ranitomeya</taxon>
    </lineage>
</organism>
<keyword evidence="2" id="KW-0040">ANK repeat</keyword>
<dbReference type="InterPro" id="IPR051226">
    <property type="entry name" value="PP1_Regulatory_Subunit"/>
</dbReference>
<feature type="region of interest" description="Disordered" evidence="3">
    <location>
        <begin position="1"/>
        <end position="102"/>
    </location>
</feature>
<feature type="compositionally biased region" description="Basic and acidic residues" evidence="3">
    <location>
        <begin position="90"/>
        <end position="100"/>
    </location>
</feature>
<name>A0ABN9LFM5_9NEOB</name>
<evidence type="ECO:0000256" key="2">
    <source>
        <dbReference type="ARBA" id="ARBA00023043"/>
    </source>
</evidence>
<evidence type="ECO:0000256" key="1">
    <source>
        <dbReference type="ARBA" id="ARBA00022737"/>
    </source>
</evidence>
<feature type="compositionally biased region" description="Low complexity" evidence="3">
    <location>
        <begin position="269"/>
        <end position="312"/>
    </location>
</feature>
<evidence type="ECO:0000313" key="5">
    <source>
        <dbReference type="Proteomes" id="UP001176940"/>
    </source>
</evidence>
<reference evidence="4" key="1">
    <citation type="submission" date="2023-07" db="EMBL/GenBank/DDBJ databases">
        <authorList>
            <person name="Stuckert A."/>
        </authorList>
    </citation>
    <scope>NUCLEOTIDE SEQUENCE</scope>
</reference>
<feature type="compositionally biased region" description="Basic and acidic residues" evidence="3">
    <location>
        <begin position="451"/>
        <end position="475"/>
    </location>
</feature>
<evidence type="ECO:0000256" key="3">
    <source>
        <dbReference type="SAM" id="MobiDB-lite"/>
    </source>
</evidence>
<dbReference type="Gene3D" id="6.10.140.390">
    <property type="match status" value="1"/>
</dbReference>
<feature type="compositionally biased region" description="Basic and acidic residues" evidence="3">
    <location>
        <begin position="31"/>
        <end position="41"/>
    </location>
</feature>